<keyword evidence="6" id="KW-1185">Reference proteome</keyword>
<dbReference type="EMBL" id="JADGJH010002616">
    <property type="protein sequence ID" value="KAJ3096253.1"/>
    <property type="molecule type" value="Genomic_DNA"/>
</dbReference>
<dbReference type="InterPro" id="IPR001356">
    <property type="entry name" value="HD"/>
</dbReference>
<feature type="domain" description="KN homeodomain" evidence="4">
    <location>
        <begin position="122"/>
        <end position="156"/>
    </location>
</feature>
<evidence type="ECO:0000259" key="4">
    <source>
        <dbReference type="Pfam" id="PF05920"/>
    </source>
</evidence>
<gene>
    <name evidence="5" type="ORF">HK100_005609</name>
</gene>
<dbReference type="InterPro" id="IPR009057">
    <property type="entry name" value="Homeodomain-like_sf"/>
</dbReference>
<keyword evidence="3" id="KW-0539">Nucleus</keyword>
<dbReference type="CDD" id="cd00086">
    <property type="entry name" value="homeodomain"/>
    <property type="match status" value="1"/>
</dbReference>
<dbReference type="GO" id="GO:0003677">
    <property type="term" value="F:DNA binding"/>
    <property type="evidence" value="ECO:0007669"/>
    <property type="project" value="UniProtKB-KW"/>
</dbReference>
<dbReference type="Proteomes" id="UP001211907">
    <property type="component" value="Unassembled WGS sequence"/>
</dbReference>
<protein>
    <recommendedName>
        <fullName evidence="4">KN homeodomain domain-containing protein</fullName>
    </recommendedName>
</protein>
<sequence length="335" mass="38372">MLATTSMQPELEFLDHVVAKLKSLREEIFFTGPSSTKTPQEYFSQLIGIINTVPLNLCVDEIQTDLIVKLAFNIRDKCLVDMEYETKMDTLLKAYANVSTVPGILFDEGSREKAKRVPLYQWFIENKSHPYPDENKKKLLAGQTGMTITQINHYLAAEHKKNPEDMRRDGNTYSSISNKSVSTNATVKYAAAMSISPVYILPPNMTIKEGLERARIRNLTNSLISNMNNPQYIWSEKAWLTQQHTSLAELGFGELRTCDSLNRAEKQQLIEMSRDGWSCVRPNNIYASMKEAEKGVARKMKKFECGSYRRNRKDTDVSHGEKRVQWRTDLKLSLK</sequence>
<evidence type="ECO:0000256" key="3">
    <source>
        <dbReference type="ARBA" id="ARBA00023242"/>
    </source>
</evidence>
<proteinExistence type="predicted"/>
<evidence type="ECO:0000313" key="5">
    <source>
        <dbReference type="EMBL" id="KAJ3096253.1"/>
    </source>
</evidence>
<evidence type="ECO:0000256" key="2">
    <source>
        <dbReference type="ARBA" id="ARBA00023155"/>
    </source>
</evidence>
<keyword evidence="2" id="KW-0371">Homeobox</keyword>
<evidence type="ECO:0000256" key="1">
    <source>
        <dbReference type="ARBA" id="ARBA00023125"/>
    </source>
</evidence>
<organism evidence="5 6">
    <name type="scientific">Physocladia obscura</name>
    <dbReference type="NCBI Taxonomy" id="109957"/>
    <lineage>
        <taxon>Eukaryota</taxon>
        <taxon>Fungi</taxon>
        <taxon>Fungi incertae sedis</taxon>
        <taxon>Chytridiomycota</taxon>
        <taxon>Chytridiomycota incertae sedis</taxon>
        <taxon>Chytridiomycetes</taxon>
        <taxon>Chytridiales</taxon>
        <taxon>Chytriomycetaceae</taxon>
        <taxon>Physocladia</taxon>
    </lineage>
</organism>
<evidence type="ECO:0000313" key="6">
    <source>
        <dbReference type="Proteomes" id="UP001211907"/>
    </source>
</evidence>
<dbReference type="AlphaFoldDB" id="A0AAD5X802"/>
<comment type="caution">
    <text evidence="5">The sequence shown here is derived from an EMBL/GenBank/DDBJ whole genome shotgun (WGS) entry which is preliminary data.</text>
</comment>
<accession>A0AAD5X802</accession>
<dbReference type="InterPro" id="IPR008422">
    <property type="entry name" value="KN_HD"/>
</dbReference>
<dbReference type="GO" id="GO:0006355">
    <property type="term" value="P:regulation of DNA-templated transcription"/>
    <property type="evidence" value="ECO:0007669"/>
    <property type="project" value="InterPro"/>
</dbReference>
<dbReference type="Pfam" id="PF05920">
    <property type="entry name" value="Homeobox_KN"/>
    <property type="match status" value="1"/>
</dbReference>
<dbReference type="SUPFAM" id="SSF46689">
    <property type="entry name" value="Homeodomain-like"/>
    <property type="match status" value="1"/>
</dbReference>
<reference evidence="5" key="1">
    <citation type="submission" date="2020-05" db="EMBL/GenBank/DDBJ databases">
        <title>Phylogenomic resolution of chytrid fungi.</title>
        <authorList>
            <person name="Stajich J.E."/>
            <person name="Amses K."/>
            <person name="Simmons R."/>
            <person name="Seto K."/>
            <person name="Myers J."/>
            <person name="Bonds A."/>
            <person name="Quandt C.A."/>
            <person name="Barry K."/>
            <person name="Liu P."/>
            <person name="Grigoriev I."/>
            <person name="Longcore J.E."/>
            <person name="James T.Y."/>
        </authorList>
    </citation>
    <scope>NUCLEOTIDE SEQUENCE</scope>
    <source>
        <strain evidence="5">JEL0513</strain>
    </source>
</reference>
<keyword evidence="1" id="KW-0238">DNA-binding</keyword>
<name>A0AAD5X802_9FUNG</name>
<dbReference type="Gene3D" id="1.10.10.60">
    <property type="entry name" value="Homeodomain-like"/>
    <property type="match status" value="1"/>
</dbReference>